<dbReference type="Proteomes" id="UP001085076">
    <property type="component" value="Miscellaneous, Linkage group lg01"/>
</dbReference>
<dbReference type="EMBL" id="JAGGNH010000001">
    <property type="protein sequence ID" value="KAJ0989633.1"/>
    <property type="molecule type" value="Genomic_DNA"/>
</dbReference>
<dbReference type="PANTHER" id="PTHR31052:SF3">
    <property type="entry name" value="COBRA-LIKE PROTEIN 7"/>
    <property type="match status" value="1"/>
</dbReference>
<name>A0A9D5DET8_9LILI</name>
<organism evidence="2 3">
    <name type="scientific">Dioscorea zingiberensis</name>
    <dbReference type="NCBI Taxonomy" id="325984"/>
    <lineage>
        <taxon>Eukaryota</taxon>
        <taxon>Viridiplantae</taxon>
        <taxon>Streptophyta</taxon>
        <taxon>Embryophyta</taxon>
        <taxon>Tracheophyta</taxon>
        <taxon>Spermatophyta</taxon>
        <taxon>Magnoliopsida</taxon>
        <taxon>Liliopsida</taxon>
        <taxon>Dioscoreales</taxon>
        <taxon>Dioscoreaceae</taxon>
        <taxon>Dioscorea</taxon>
    </lineage>
</organism>
<protein>
    <submittedName>
        <fullName evidence="2">Uncharacterized protein</fullName>
    </submittedName>
</protein>
<gene>
    <name evidence="2" type="ORF">J5N97_007989</name>
</gene>
<accession>A0A9D5DET8</accession>
<evidence type="ECO:0000313" key="3">
    <source>
        <dbReference type="Proteomes" id="UP001085076"/>
    </source>
</evidence>
<evidence type="ECO:0000256" key="1">
    <source>
        <dbReference type="SAM" id="MobiDB-lite"/>
    </source>
</evidence>
<reference evidence="2" key="2">
    <citation type="journal article" date="2022" name="Hortic Res">
        <title>The genome of Dioscorea zingiberensis sheds light on the biosynthesis, origin and evolution of the medicinally important diosgenin saponins.</title>
        <authorList>
            <person name="Li Y."/>
            <person name="Tan C."/>
            <person name="Li Z."/>
            <person name="Guo J."/>
            <person name="Li S."/>
            <person name="Chen X."/>
            <person name="Wang C."/>
            <person name="Dai X."/>
            <person name="Yang H."/>
            <person name="Song W."/>
            <person name="Hou L."/>
            <person name="Xu J."/>
            <person name="Tong Z."/>
            <person name="Xu A."/>
            <person name="Yuan X."/>
            <person name="Wang W."/>
            <person name="Yang Q."/>
            <person name="Chen L."/>
            <person name="Sun Z."/>
            <person name="Wang K."/>
            <person name="Pan B."/>
            <person name="Chen J."/>
            <person name="Bao Y."/>
            <person name="Liu F."/>
            <person name="Qi X."/>
            <person name="Gang D.R."/>
            <person name="Wen J."/>
            <person name="Li J."/>
        </authorList>
    </citation>
    <scope>NUCLEOTIDE SEQUENCE</scope>
    <source>
        <strain evidence="2">Dzin_1.0</strain>
    </source>
</reference>
<feature type="compositionally biased region" description="Low complexity" evidence="1">
    <location>
        <begin position="1"/>
        <end position="12"/>
    </location>
</feature>
<proteinExistence type="predicted"/>
<dbReference type="OrthoDB" id="1928904at2759"/>
<reference evidence="2" key="1">
    <citation type="submission" date="2021-03" db="EMBL/GenBank/DDBJ databases">
        <authorList>
            <person name="Li Z."/>
            <person name="Yang C."/>
        </authorList>
    </citation>
    <scope>NUCLEOTIDE SEQUENCE</scope>
    <source>
        <strain evidence="2">Dzin_1.0</strain>
        <tissue evidence="2">Leaf</tissue>
    </source>
</reference>
<evidence type="ECO:0000313" key="2">
    <source>
        <dbReference type="EMBL" id="KAJ0989633.1"/>
    </source>
</evidence>
<comment type="caution">
    <text evidence="2">The sequence shown here is derived from an EMBL/GenBank/DDBJ whole genome shotgun (WGS) entry which is preliminary data.</text>
</comment>
<keyword evidence="3" id="KW-1185">Reference proteome</keyword>
<dbReference type="AlphaFoldDB" id="A0A9D5DET8"/>
<sequence length="165" mass="18200">MGPLSLSQAPATPAAPPPSPNCNGIELSYNLDSRELIHSHVSDPKAQSYAFRATATILNSGDHDLKSWAYPISFQHRELIIYASPAVLLDDSPFPYTTPQDSPTSFSGFPNTDLKTPIEITTISPDPYQRSLSSLAPSTSSLRSRSQFQLHHIHLILLPLRSHRR</sequence>
<dbReference type="PANTHER" id="PTHR31052">
    <property type="entry name" value="COBRA-LIKE PROTEIN 7"/>
    <property type="match status" value="1"/>
</dbReference>
<feature type="region of interest" description="Disordered" evidence="1">
    <location>
        <begin position="1"/>
        <end position="22"/>
    </location>
</feature>